<protein>
    <recommendedName>
        <fullName evidence="3">Carotenoid isomerase</fullName>
    </recommendedName>
</protein>
<evidence type="ECO:0000313" key="2">
    <source>
        <dbReference type="Proteomes" id="UP001385951"/>
    </source>
</evidence>
<dbReference type="Proteomes" id="UP001385951">
    <property type="component" value="Unassembled WGS sequence"/>
</dbReference>
<keyword evidence="2" id="KW-1185">Reference proteome</keyword>
<reference evidence="1 2" key="1">
    <citation type="submission" date="2022-09" db="EMBL/GenBank/DDBJ databases">
        <authorList>
            <person name="Palmer J.M."/>
        </authorList>
    </citation>
    <scope>NUCLEOTIDE SEQUENCE [LARGE SCALE GENOMIC DNA]</scope>
    <source>
        <strain evidence="1 2">DSM 7382</strain>
    </source>
</reference>
<gene>
    <name evidence="1" type="ORF">QCA50_014666</name>
</gene>
<evidence type="ECO:0000313" key="1">
    <source>
        <dbReference type="EMBL" id="KAK7682080.1"/>
    </source>
</evidence>
<dbReference type="AlphaFoldDB" id="A0AAW0FKX8"/>
<organism evidence="1 2">
    <name type="scientific">Cerrena zonata</name>
    <dbReference type="NCBI Taxonomy" id="2478898"/>
    <lineage>
        <taxon>Eukaryota</taxon>
        <taxon>Fungi</taxon>
        <taxon>Dikarya</taxon>
        <taxon>Basidiomycota</taxon>
        <taxon>Agaricomycotina</taxon>
        <taxon>Agaricomycetes</taxon>
        <taxon>Polyporales</taxon>
        <taxon>Cerrenaceae</taxon>
        <taxon>Cerrena</taxon>
    </lineage>
</organism>
<evidence type="ECO:0008006" key="3">
    <source>
        <dbReference type="Google" id="ProtNLM"/>
    </source>
</evidence>
<dbReference type="EMBL" id="JASBNA010000037">
    <property type="protein sequence ID" value="KAK7682080.1"/>
    <property type="molecule type" value="Genomic_DNA"/>
</dbReference>
<proteinExistence type="predicted"/>
<comment type="caution">
    <text evidence="1">The sequence shown here is derived from an EMBL/GenBank/DDBJ whole genome shotgun (WGS) entry which is preliminary data.</text>
</comment>
<sequence>MSGEPEGTMVDGAYFHEGPNKDYAVILLTDVFGLPLVNNKLLTDGFSKELQCDVWAPHIFNGEPIFRAEDLEPIMPRKVGDKLGFWSILRLIGMFIPHIHHF</sequence>
<accession>A0AAW0FKX8</accession>
<name>A0AAW0FKX8_9APHY</name>